<dbReference type="EnsemblMetazoa" id="CLYHEMT019832.1">
    <property type="protein sequence ID" value="CLYHEMP019832.1"/>
    <property type="gene ID" value="CLYHEMG019832"/>
</dbReference>
<dbReference type="Pfam" id="PF24764">
    <property type="entry name" value="rva_4"/>
    <property type="match status" value="1"/>
</dbReference>
<keyword evidence="3" id="KW-1185">Reference proteome</keyword>
<proteinExistence type="predicted"/>
<organism evidence="2 3">
    <name type="scientific">Clytia hemisphaerica</name>
    <dbReference type="NCBI Taxonomy" id="252671"/>
    <lineage>
        <taxon>Eukaryota</taxon>
        <taxon>Metazoa</taxon>
        <taxon>Cnidaria</taxon>
        <taxon>Hydrozoa</taxon>
        <taxon>Hydroidolina</taxon>
        <taxon>Leptothecata</taxon>
        <taxon>Obeliida</taxon>
        <taxon>Clytiidae</taxon>
        <taxon>Clytia</taxon>
    </lineage>
</organism>
<sequence>MLDHHGLENNPVLTGRSAHNQRIERLWFDVKLKVNCIFIDLFRNFEEDGLLDPANEVHLLALQYIFCPRINKKLQEFMSSWNNHPIRTEKNSTPLQLWIEGIYKSFEDGILERTNVDVDEDYGVDGDESDNDDEDEEQYTVEVPQIHLGLDENQQNFVTSIDPLQDDGEEGRSLFQRLVNFLES</sequence>
<name>A0A7M5X9H1_9CNID</name>
<dbReference type="Proteomes" id="UP000594262">
    <property type="component" value="Unplaced"/>
</dbReference>
<evidence type="ECO:0000313" key="3">
    <source>
        <dbReference type="Proteomes" id="UP000594262"/>
    </source>
</evidence>
<dbReference type="OrthoDB" id="5981463at2759"/>
<evidence type="ECO:0000259" key="1">
    <source>
        <dbReference type="Pfam" id="PF24764"/>
    </source>
</evidence>
<evidence type="ECO:0000313" key="2">
    <source>
        <dbReference type="EnsemblMetazoa" id="CLYHEMP019832.1"/>
    </source>
</evidence>
<reference evidence="2" key="1">
    <citation type="submission" date="2021-01" db="UniProtKB">
        <authorList>
            <consortium name="EnsemblMetazoa"/>
        </authorList>
    </citation>
    <scope>IDENTIFICATION</scope>
</reference>
<accession>A0A7M5X9H1</accession>
<dbReference type="AlphaFoldDB" id="A0A7M5X9H1"/>
<feature type="domain" description="Integrase core" evidence="1">
    <location>
        <begin position="3"/>
        <end position="105"/>
    </location>
</feature>
<dbReference type="PANTHER" id="PTHR46791:SF5">
    <property type="entry name" value="CLR5 DOMAIN-CONTAINING PROTEIN-RELATED"/>
    <property type="match status" value="1"/>
</dbReference>
<dbReference type="InterPro" id="IPR058913">
    <property type="entry name" value="Integrase_dom_put"/>
</dbReference>
<protein>
    <recommendedName>
        <fullName evidence="1">Integrase core domain-containing protein</fullName>
    </recommendedName>
</protein>
<dbReference type="PANTHER" id="PTHR46791">
    <property type="entry name" value="EXPRESSED PROTEIN"/>
    <property type="match status" value="1"/>
</dbReference>